<sequence length="130" mass="13244">MSYVLVDRSQPRTTPARLVADDGAVTVEAAIAVSAIMIAVMLCLGTLFAASAQVRCVDAAREAARLEARGDSAAARSAAGRIAPPEADISVRREGGFIVAVVTVGAPLLPLRLRAEAVAVPEPGTEAHGG</sequence>
<feature type="transmembrane region" description="Helical" evidence="1">
    <location>
        <begin position="29"/>
        <end position="50"/>
    </location>
</feature>
<evidence type="ECO:0000313" key="2">
    <source>
        <dbReference type="EMBL" id="MBF6355668.1"/>
    </source>
</evidence>
<dbReference type="NCBIfam" id="NF041390">
    <property type="entry name" value="TadE_Rv3655c"/>
    <property type="match status" value="1"/>
</dbReference>
<keyword evidence="1" id="KW-1133">Transmembrane helix</keyword>
<protein>
    <submittedName>
        <fullName evidence="2">Pilus assembly protein TadE</fullName>
    </submittedName>
</protein>
<accession>A0ABS0DCT1</accession>
<gene>
    <name evidence="2" type="ORF">IU449_14120</name>
</gene>
<proteinExistence type="predicted"/>
<keyword evidence="1" id="KW-0472">Membrane</keyword>
<organism evidence="2 3">
    <name type="scientific">Nocardia higoensis</name>
    <dbReference type="NCBI Taxonomy" id="228599"/>
    <lineage>
        <taxon>Bacteria</taxon>
        <taxon>Bacillati</taxon>
        <taxon>Actinomycetota</taxon>
        <taxon>Actinomycetes</taxon>
        <taxon>Mycobacteriales</taxon>
        <taxon>Nocardiaceae</taxon>
        <taxon>Nocardia</taxon>
    </lineage>
</organism>
<evidence type="ECO:0000313" key="3">
    <source>
        <dbReference type="Proteomes" id="UP000707731"/>
    </source>
</evidence>
<evidence type="ECO:0000256" key="1">
    <source>
        <dbReference type="SAM" id="Phobius"/>
    </source>
</evidence>
<keyword evidence="3" id="KW-1185">Reference proteome</keyword>
<reference evidence="2 3" key="1">
    <citation type="submission" date="2020-10" db="EMBL/GenBank/DDBJ databases">
        <title>Identification of Nocardia species via Next-generation sequencing and recognition of intraspecies genetic diversity.</title>
        <authorList>
            <person name="Li P."/>
            <person name="Li P."/>
            <person name="Lu B."/>
        </authorList>
    </citation>
    <scope>NUCLEOTIDE SEQUENCE [LARGE SCALE GENOMIC DNA]</scope>
    <source>
        <strain evidence="2 3">BJ06-0143</strain>
    </source>
</reference>
<dbReference type="InterPro" id="IPR049790">
    <property type="entry name" value="Rv3655c/TadE"/>
</dbReference>
<name>A0ABS0DCT1_9NOCA</name>
<comment type="caution">
    <text evidence="2">The sequence shown here is derived from an EMBL/GenBank/DDBJ whole genome shotgun (WGS) entry which is preliminary data.</text>
</comment>
<dbReference type="EMBL" id="JADLQN010000002">
    <property type="protein sequence ID" value="MBF6355668.1"/>
    <property type="molecule type" value="Genomic_DNA"/>
</dbReference>
<keyword evidence="1" id="KW-0812">Transmembrane</keyword>
<dbReference type="Proteomes" id="UP000707731">
    <property type="component" value="Unassembled WGS sequence"/>
</dbReference>